<dbReference type="PROSITE" id="PS00331">
    <property type="entry name" value="MALIC_ENZYMES"/>
    <property type="match status" value="1"/>
</dbReference>
<dbReference type="OrthoDB" id="5365701at2759"/>
<dbReference type="InterPro" id="IPR012302">
    <property type="entry name" value="Malic_NAD-bd"/>
</dbReference>
<comment type="cofactor">
    <cofactor evidence="1">
        <name>Mn(2+)</name>
        <dbReference type="ChEBI" id="CHEBI:29035"/>
    </cofactor>
</comment>
<keyword evidence="4 11" id="KW-0479">Metal-binding</keyword>
<comment type="similarity">
    <text evidence="2 12">Belongs to the malic enzymes family.</text>
</comment>
<keyword evidence="7" id="KW-0464">Manganese</keyword>
<keyword evidence="8" id="KW-0456">Lyase</keyword>
<dbReference type="InterPro" id="IPR037062">
    <property type="entry name" value="Malic_N_dom_sf"/>
</dbReference>
<feature type="domain" description="Malic enzyme NAD-binding" evidence="13">
    <location>
        <begin position="311"/>
        <end position="566"/>
    </location>
</feature>
<proteinExistence type="inferred from homology"/>
<dbReference type="GeneID" id="14926560"/>
<evidence type="ECO:0000259" key="14">
    <source>
        <dbReference type="SMART" id="SM01274"/>
    </source>
</evidence>
<feature type="binding site" evidence="10">
    <location>
        <position position="197"/>
    </location>
    <ligand>
        <name>(S)-malate</name>
        <dbReference type="ChEBI" id="CHEBI:15589"/>
    </ligand>
</feature>
<evidence type="ECO:0000256" key="9">
    <source>
        <dbReference type="PIRSR" id="PIRSR000106-1"/>
    </source>
</evidence>
<dbReference type="Gene3D" id="3.40.50.10380">
    <property type="entry name" value="Malic enzyme, N-terminal domain"/>
    <property type="match status" value="1"/>
</dbReference>
<dbReference type="NCBIfam" id="NF010052">
    <property type="entry name" value="PRK13529.1"/>
    <property type="match status" value="1"/>
</dbReference>
<dbReference type="GO" id="GO:0046872">
    <property type="term" value="F:metal ion binding"/>
    <property type="evidence" value="ECO:0007669"/>
    <property type="project" value="UniProtKB-KW"/>
</dbReference>
<dbReference type="InterPro" id="IPR015884">
    <property type="entry name" value="Malic_enzyme_CS"/>
</dbReference>
<feature type="binding site" evidence="10">
    <location>
        <position position="497"/>
    </location>
    <ligand>
        <name>(S)-malate</name>
        <dbReference type="ChEBI" id="CHEBI:15589"/>
    </ligand>
</feature>
<gene>
    <name evidence="15" type="ORF">ACA1_295880</name>
</gene>
<dbReference type="OMA" id="YPNMVVQ"/>
<sequence>MRRFATRAGGMSSCRLAATSAFARPAQWARTLTNGPHKHLDYRKKSFIEPLLVEKKGVDLIHDPIYNKGTAYPYSERDRLNIRGLVPPRCTTIEEQAKRVKTRFDHITDDLQKYSYISNLRDRNETLFYRMVMDNIDEMAPIIYTPTVGKACIEFGSQFRRARGMYFSSADMGQMSAMIYNWPEKHVDVIVVTDGSRILGLGDLGAHGMGIPIGKLSLYVAAGGIHPARTLPVTLDVGTNNEKLLDDPFYLGRQHRRLTGEDYYNVVEEFMSAVKLRWPSCLVQFEDFSNANASNLLEKYRDRHLCFNDDIQGTGSVALAGILTALRAQGKAAKEITKQRIVCLGGGSAGLGVINSLIDGMVEEGLPREVANKNVWVVDADGLIAQGRSTISDAQKPFVRTDLPNGLKLKDTVDKVKPTILLGLSGAGRTFTEDVVRSMAANTERPIIFPLSNPTDHAECTAEEAFTWTDGRAIVASGSPFDPVQYKGKTYYPSQGNNMYIYPGIGLGVVCCRAKKVTNAMFYAAAKKLASIVPEEDVQAGRVYPDIAKIREVSKQIAIEVCKEAFASNLATIHPPNNERELEYLVENAMYIPEYAPLVHAPNIFSHAADPNPYD</sequence>
<evidence type="ECO:0000313" key="15">
    <source>
        <dbReference type="EMBL" id="ELR25501.1"/>
    </source>
</evidence>
<feature type="binding site" evidence="10">
    <location>
        <position position="453"/>
    </location>
    <ligand>
        <name>(S)-malate</name>
        <dbReference type="ChEBI" id="CHEBI:15589"/>
    </ligand>
</feature>
<name>L8HM80_ACACF</name>
<evidence type="ECO:0000256" key="7">
    <source>
        <dbReference type="ARBA" id="ARBA00023211"/>
    </source>
</evidence>
<dbReference type="CDD" id="cd05312">
    <property type="entry name" value="NAD_bind_1_malic_enz"/>
    <property type="match status" value="1"/>
</dbReference>
<dbReference type="GO" id="GO:0005739">
    <property type="term" value="C:mitochondrion"/>
    <property type="evidence" value="ECO:0007669"/>
    <property type="project" value="TreeGrafter"/>
</dbReference>
<dbReference type="FunFam" id="3.40.50.720:FF:000182">
    <property type="entry name" value="NAD-dependent malic enzyme"/>
    <property type="match status" value="1"/>
</dbReference>
<dbReference type="PANTHER" id="PTHR23406">
    <property type="entry name" value="MALIC ENZYME-RELATED"/>
    <property type="match status" value="1"/>
</dbReference>
<dbReference type="FunFam" id="3.40.50.10380:FF:000001">
    <property type="entry name" value="NAD-dependent malic enzyme"/>
    <property type="match status" value="1"/>
</dbReference>
<evidence type="ECO:0000256" key="3">
    <source>
        <dbReference type="ARBA" id="ARBA00011738"/>
    </source>
</evidence>
<dbReference type="Gene3D" id="3.40.50.720">
    <property type="entry name" value="NAD(P)-binding Rossmann-like Domain"/>
    <property type="match status" value="1"/>
</dbReference>
<organism evidence="15 16">
    <name type="scientific">Acanthamoeba castellanii (strain ATCC 30010 / Neff)</name>
    <dbReference type="NCBI Taxonomy" id="1257118"/>
    <lineage>
        <taxon>Eukaryota</taxon>
        <taxon>Amoebozoa</taxon>
        <taxon>Discosea</taxon>
        <taxon>Longamoebia</taxon>
        <taxon>Centramoebida</taxon>
        <taxon>Acanthamoebidae</taxon>
        <taxon>Acanthamoeba</taxon>
    </lineage>
</organism>
<dbReference type="GO" id="GO:0016829">
    <property type="term" value="F:lyase activity"/>
    <property type="evidence" value="ECO:0007669"/>
    <property type="project" value="UniProtKB-KW"/>
</dbReference>
<dbReference type="EMBL" id="KB007805">
    <property type="protein sequence ID" value="ELR25501.1"/>
    <property type="molecule type" value="Genomic_DNA"/>
</dbReference>
<dbReference type="GO" id="GO:0006108">
    <property type="term" value="P:malate metabolic process"/>
    <property type="evidence" value="ECO:0007669"/>
    <property type="project" value="TreeGrafter"/>
</dbReference>
<feature type="binding site" evidence="11">
    <location>
        <position position="286"/>
    </location>
    <ligand>
        <name>a divalent metal cation</name>
        <dbReference type="ChEBI" id="CHEBI:60240"/>
    </ligand>
</feature>
<evidence type="ECO:0000256" key="10">
    <source>
        <dbReference type="PIRSR" id="PIRSR000106-2"/>
    </source>
</evidence>
<dbReference type="Proteomes" id="UP000011083">
    <property type="component" value="Unassembled WGS sequence"/>
</dbReference>
<dbReference type="VEuPathDB" id="AmoebaDB:ACA1_295880"/>
<dbReference type="InterPro" id="IPR036291">
    <property type="entry name" value="NAD(P)-bd_dom_sf"/>
</dbReference>
<dbReference type="InterPro" id="IPR012301">
    <property type="entry name" value="Malic_N_dom"/>
</dbReference>
<accession>L8HM80</accession>
<evidence type="ECO:0000256" key="5">
    <source>
        <dbReference type="ARBA" id="ARBA00023002"/>
    </source>
</evidence>
<evidence type="ECO:0000256" key="8">
    <source>
        <dbReference type="ARBA" id="ARBA00023239"/>
    </source>
</evidence>
<dbReference type="SMART" id="SM00919">
    <property type="entry name" value="Malic_M"/>
    <property type="match status" value="1"/>
</dbReference>
<dbReference type="PIRSF" id="PIRSF000106">
    <property type="entry name" value="ME"/>
    <property type="match status" value="1"/>
</dbReference>
<dbReference type="KEGG" id="acan:ACA1_295880"/>
<comment type="subunit">
    <text evidence="3">Homodimer.</text>
</comment>
<dbReference type="GO" id="GO:0051287">
    <property type="term" value="F:NAD binding"/>
    <property type="evidence" value="ECO:0007669"/>
    <property type="project" value="InterPro"/>
</dbReference>
<evidence type="ECO:0000313" key="16">
    <source>
        <dbReference type="Proteomes" id="UP000011083"/>
    </source>
</evidence>
<evidence type="ECO:0000256" key="6">
    <source>
        <dbReference type="ARBA" id="ARBA00023027"/>
    </source>
</evidence>
<dbReference type="PRINTS" id="PR00072">
    <property type="entry name" value="MALOXRDTASE"/>
</dbReference>
<reference evidence="15 16" key="1">
    <citation type="journal article" date="2013" name="Genome Biol.">
        <title>Genome of Acanthamoeba castellanii highlights extensive lateral gene transfer and early evolution of tyrosine kinase signaling.</title>
        <authorList>
            <person name="Clarke M."/>
            <person name="Lohan A.J."/>
            <person name="Liu B."/>
            <person name="Lagkouvardos I."/>
            <person name="Roy S."/>
            <person name="Zafar N."/>
            <person name="Bertelli C."/>
            <person name="Schilde C."/>
            <person name="Kianianmomeni A."/>
            <person name="Burglin T.R."/>
            <person name="Frech C."/>
            <person name="Turcotte B."/>
            <person name="Kopec K.O."/>
            <person name="Synnott J.M."/>
            <person name="Choo C."/>
            <person name="Paponov I."/>
            <person name="Finkler A."/>
            <person name="Soon Heng Tan C."/>
            <person name="Hutchins A.P."/>
            <person name="Weinmeier T."/>
            <person name="Rattei T."/>
            <person name="Chu J.S."/>
            <person name="Gimenez G."/>
            <person name="Irimia M."/>
            <person name="Rigden D.J."/>
            <person name="Fitzpatrick D.A."/>
            <person name="Lorenzo-Morales J."/>
            <person name="Bateman A."/>
            <person name="Chiu C.H."/>
            <person name="Tang P."/>
            <person name="Hegemann P."/>
            <person name="Fromm H."/>
            <person name="Raoult D."/>
            <person name="Greub G."/>
            <person name="Miranda-Saavedra D."/>
            <person name="Chen N."/>
            <person name="Nash P."/>
            <person name="Ginger M.L."/>
            <person name="Horn M."/>
            <person name="Schaap P."/>
            <person name="Caler L."/>
            <person name="Loftus B."/>
        </authorList>
    </citation>
    <scope>NUCLEOTIDE SEQUENCE [LARGE SCALE GENOMIC DNA]</scope>
    <source>
        <strain evidence="15 16">Neff</strain>
    </source>
</reference>
<protein>
    <recommendedName>
        <fullName evidence="12">Malic enzyme</fullName>
    </recommendedName>
</protein>
<feature type="binding site" evidence="11">
    <location>
        <position position="310"/>
    </location>
    <ligand>
        <name>a divalent metal cation</name>
        <dbReference type="ChEBI" id="CHEBI:60240"/>
    </ligand>
</feature>
<dbReference type="SUPFAM" id="SSF51735">
    <property type="entry name" value="NAD(P)-binding Rossmann-fold domains"/>
    <property type="match status" value="1"/>
</dbReference>
<dbReference type="SMART" id="SM01274">
    <property type="entry name" value="malic"/>
    <property type="match status" value="1"/>
</dbReference>
<dbReference type="InterPro" id="IPR001891">
    <property type="entry name" value="Malic_OxRdtase"/>
</dbReference>
<feature type="domain" description="Malic enzyme N-terminal" evidence="14">
    <location>
        <begin position="121"/>
        <end position="301"/>
    </location>
</feature>
<dbReference type="GO" id="GO:0004471">
    <property type="term" value="F:malate dehydrogenase (decarboxylating) (NAD+) activity"/>
    <property type="evidence" value="ECO:0007669"/>
    <property type="project" value="TreeGrafter"/>
</dbReference>
<evidence type="ECO:0000256" key="12">
    <source>
        <dbReference type="RuleBase" id="RU003426"/>
    </source>
</evidence>
<feature type="binding site" evidence="11">
    <location>
        <position position="287"/>
    </location>
    <ligand>
        <name>a divalent metal cation</name>
        <dbReference type="ChEBI" id="CHEBI:60240"/>
    </ligand>
</feature>
<evidence type="ECO:0000256" key="11">
    <source>
        <dbReference type="PIRSR" id="PIRSR000106-3"/>
    </source>
</evidence>
<feature type="active site" description="Proton acceptor" evidence="9">
    <location>
        <position position="215"/>
    </location>
</feature>
<keyword evidence="5 12" id="KW-0560">Oxidoreductase</keyword>
<dbReference type="Pfam" id="PF03949">
    <property type="entry name" value="Malic_M"/>
    <property type="match status" value="1"/>
</dbReference>
<feature type="active site" description="Proton donor" evidence="9">
    <location>
        <position position="144"/>
    </location>
</feature>
<dbReference type="SUPFAM" id="SSF53223">
    <property type="entry name" value="Aminoacid dehydrogenase-like, N-terminal domain"/>
    <property type="match status" value="1"/>
</dbReference>
<evidence type="ECO:0000256" key="4">
    <source>
        <dbReference type="ARBA" id="ARBA00022723"/>
    </source>
</evidence>
<dbReference type="InterPro" id="IPR046346">
    <property type="entry name" value="Aminoacid_DH-like_N_sf"/>
</dbReference>
<evidence type="ECO:0000256" key="2">
    <source>
        <dbReference type="ARBA" id="ARBA00008785"/>
    </source>
</evidence>
<dbReference type="RefSeq" id="XP_004368256.1">
    <property type="nucleotide sequence ID" value="XM_004368199.1"/>
</dbReference>
<evidence type="ECO:0000259" key="13">
    <source>
        <dbReference type="SMART" id="SM00919"/>
    </source>
</evidence>
<comment type="cofactor">
    <cofactor evidence="11">
        <name>Mg(2+)</name>
        <dbReference type="ChEBI" id="CHEBI:18420"/>
    </cofactor>
    <cofactor evidence="11">
        <name>Mn(2+)</name>
        <dbReference type="ChEBI" id="CHEBI:29035"/>
    </cofactor>
    <text evidence="11">Divalent metal cations. Prefers magnesium or manganese.</text>
</comment>
<dbReference type="PANTHER" id="PTHR23406:SF32">
    <property type="entry name" value="NADP-DEPENDENT MALIC ENZYME"/>
    <property type="match status" value="1"/>
</dbReference>
<dbReference type="STRING" id="1257118.L8HM80"/>
<keyword evidence="6" id="KW-0520">NAD</keyword>
<evidence type="ECO:0000256" key="1">
    <source>
        <dbReference type="ARBA" id="ARBA00001936"/>
    </source>
</evidence>
<dbReference type="AlphaFoldDB" id="L8HM80"/>
<dbReference type="Pfam" id="PF00390">
    <property type="entry name" value="malic"/>
    <property type="match status" value="1"/>
</dbReference>
<keyword evidence="16" id="KW-1185">Reference proteome</keyword>